<dbReference type="InterPro" id="IPR036249">
    <property type="entry name" value="Thioredoxin-like_sf"/>
</dbReference>
<accession>I2C9R8</accession>
<dbReference type="InterPro" id="IPR009190">
    <property type="entry name" value="DUF1462"/>
</dbReference>
<dbReference type="InterPro" id="IPR038218">
    <property type="entry name" value="YuzD-like_sp"/>
</dbReference>
<gene>
    <name evidence="1" type="ORF">MUS_3521</name>
</gene>
<dbReference type="KEGG" id="bqy:MUS_3521"/>
<dbReference type="Pfam" id="PF07315">
    <property type="entry name" value="DUF1462"/>
    <property type="match status" value="1"/>
</dbReference>
<proteinExistence type="predicted"/>
<dbReference type="PIRSF" id="PIRSF010603">
    <property type="entry name" value="UCP010603"/>
    <property type="match status" value="1"/>
</dbReference>
<sequence length="111" mass="12772">MMYMTKPVTLSVYGAETLCASCVNMPSAKDTFEWLEAALKRKYPEQPFNMRYIDIDAPPQQKETEELAERIRNDEFSYPLVLVEDVIVGEGNPHLKDIYEEMEKRGYVAGS</sequence>
<dbReference type="PATRIC" id="fig|1126211.3.peg.3349"/>
<evidence type="ECO:0008006" key="3">
    <source>
        <dbReference type="Google" id="ProtNLM"/>
    </source>
</evidence>
<dbReference type="Proteomes" id="UP000002878">
    <property type="component" value="Chromosome"/>
</dbReference>
<dbReference type="SUPFAM" id="SSF52833">
    <property type="entry name" value="Thioredoxin-like"/>
    <property type="match status" value="1"/>
</dbReference>
<name>I2C9R8_BACAY</name>
<evidence type="ECO:0000313" key="2">
    <source>
        <dbReference type="Proteomes" id="UP000002878"/>
    </source>
</evidence>
<dbReference type="HOGENOM" id="CLU_151124_0_0_9"/>
<dbReference type="AlphaFoldDB" id="I2C9R8"/>
<dbReference type="Gene3D" id="3.40.30.30">
    <property type="entry name" value="Hypothetical protein sa0798"/>
    <property type="match status" value="1"/>
</dbReference>
<organism evidence="1 2">
    <name type="scientific">Bacillus amyloliquefaciens (strain Y2)</name>
    <name type="common">Bacillus amyloliquefaciens subsp. plantarum (strain B9601-Y2)</name>
    <dbReference type="NCBI Taxonomy" id="1155777"/>
    <lineage>
        <taxon>Bacteria</taxon>
        <taxon>Bacillati</taxon>
        <taxon>Bacillota</taxon>
        <taxon>Bacilli</taxon>
        <taxon>Bacillales</taxon>
        <taxon>Bacillaceae</taxon>
        <taxon>Bacillus</taxon>
        <taxon>Bacillus amyloliquefaciens group</taxon>
    </lineage>
</organism>
<dbReference type="EMBL" id="CP003332">
    <property type="protein sequence ID" value="AFJ63392.1"/>
    <property type="molecule type" value="Genomic_DNA"/>
</dbReference>
<evidence type="ECO:0000313" key="1">
    <source>
        <dbReference type="EMBL" id="AFJ63392.1"/>
    </source>
</evidence>
<protein>
    <recommendedName>
        <fullName evidence="3">YuzD family protein</fullName>
    </recommendedName>
</protein>
<reference evidence="1 2" key="1">
    <citation type="journal article" date="2012" name="J. Biotechnol.">
        <title>Genome sequence of the plant growth promoting strain Bacillus amyloliquefaciens subsp. plantarum B9601-Y2 and expression of mersacidin and other secondary metabolites.</title>
        <authorList>
            <person name="He P."/>
            <person name="Hao K."/>
            <person name="Blom J."/>
            <person name="Ruckert C."/>
            <person name="Vater J."/>
            <person name="Mao Z."/>
            <person name="Wu Y."/>
            <person name="Hou M."/>
            <person name="He P."/>
            <person name="He Y."/>
            <person name="Borriss R."/>
        </authorList>
    </citation>
    <scope>NUCLEOTIDE SEQUENCE [LARGE SCALE GENOMIC DNA]</scope>
    <source>
        <strain evidence="1">Y2</strain>
    </source>
</reference>